<protein>
    <submittedName>
        <fullName evidence="2">GNAT family N-acetyltransferase</fullName>
    </submittedName>
</protein>
<sequence>MNITYKTDCCPDTSEIINLYLSSGLKRPTDDPERIRKMYANSNLIVTAWDGAKLVGISRSITDFCYSCYLSDLAVNLDYQKSGIGRKLVAITKECIGEESMLLLLSAPTAMEYYPKIGMDNLNNAFMIKRTT</sequence>
<evidence type="ECO:0000313" key="2">
    <source>
        <dbReference type="EMBL" id="AOM79807.1"/>
    </source>
</evidence>
<dbReference type="AlphaFoldDB" id="A0A1D7QMB9"/>
<evidence type="ECO:0000313" key="3">
    <source>
        <dbReference type="Proteomes" id="UP000094313"/>
    </source>
</evidence>
<feature type="domain" description="N-acetyltransferase" evidence="1">
    <location>
        <begin position="32"/>
        <end position="122"/>
    </location>
</feature>
<proteinExistence type="predicted"/>
<dbReference type="EMBL" id="CP017141">
    <property type="protein sequence ID" value="AOM79807.1"/>
    <property type="molecule type" value="Genomic_DNA"/>
</dbReference>
<reference evidence="2 3" key="1">
    <citation type="submission" date="2016-08" db="EMBL/GenBank/DDBJ databases">
        <authorList>
            <person name="Seilhamer J.J."/>
        </authorList>
    </citation>
    <scope>NUCLEOTIDE SEQUENCE [LARGE SCALE GENOMIC DNA]</scope>
    <source>
        <strain evidence="2 3">DX4</strain>
    </source>
</reference>
<name>A0A1D7QMB9_9SPHI</name>
<dbReference type="RefSeq" id="WP_069381469.1">
    <property type="nucleotide sequence ID" value="NZ_CP017141.1"/>
</dbReference>
<dbReference type="PANTHER" id="PTHR43233">
    <property type="entry name" value="FAMILY N-ACETYLTRANSFERASE, PUTATIVE (AFU_ORTHOLOGUE AFUA_6G03350)-RELATED"/>
    <property type="match status" value="1"/>
</dbReference>
<dbReference type="KEGG" id="psty:BFS30_23175"/>
<dbReference type="PANTHER" id="PTHR43233:SF1">
    <property type="entry name" value="FAMILY N-ACETYLTRANSFERASE, PUTATIVE (AFU_ORTHOLOGUE AFUA_6G03350)-RELATED"/>
    <property type="match status" value="1"/>
</dbReference>
<evidence type="ECO:0000259" key="1">
    <source>
        <dbReference type="Pfam" id="PF13673"/>
    </source>
</evidence>
<accession>A0A1D7QMB9</accession>
<dbReference type="SUPFAM" id="SSF55729">
    <property type="entry name" value="Acyl-CoA N-acyltransferases (Nat)"/>
    <property type="match status" value="1"/>
</dbReference>
<dbReference type="InterPro" id="IPR016181">
    <property type="entry name" value="Acyl_CoA_acyltransferase"/>
</dbReference>
<dbReference type="InterPro" id="IPR000182">
    <property type="entry name" value="GNAT_dom"/>
</dbReference>
<keyword evidence="2" id="KW-0808">Transferase</keyword>
<dbReference type="Gene3D" id="3.40.630.30">
    <property type="match status" value="1"/>
</dbReference>
<dbReference type="CDD" id="cd04301">
    <property type="entry name" value="NAT_SF"/>
    <property type="match status" value="1"/>
</dbReference>
<dbReference type="Proteomes" id="UP000094313">
    <property type="component" value="Chromosome"/>
</dbReference>
<organism evidence="2 3">
    <name type="scientific">Pedobacter steynii</name>
    <dbReference type="NCBI Taxonomy" id="430522"/>
    <lineage>
        <taxon>Bacteria</taxon>
        <taxon>Pseudomonadati</taxon>
        <taxon>Bacteroidota</taxon>
        <taxon>Sphingobacteriia</taxon>
        <taxon>Sphingobacteriales</taxon>
        <taxon>Sphingobacteriaceae</taxon>
        <taxon>Pedobacter</taxon>
    </lineage>
</organism>
<dbReference type="GO" id="GO:0016747">
    <property type="term" value="F:acyltransferase activity, transferring groups other than amino-acyl groups"/>
    <property type="evidence" value="ECO:0007669"/>
    <property type="project" value="InterPro"/>
</dbReference>
<dbReference type="Pfam" id="PF13673">
    <property type="entry name" value="Acetyltransf_10"/>
    <property type="match status" value="1"/>
</dbReference>
<dbReference type="OrthoDB" id="9775804at2"/>
<gene>
    <name evidence="2" type="ORF">BFS30_23175</name>
</gene>
<keyword evidence="3" id="KW-1185">Reference proteome</keyword>
<dbReference type="InterPro" id="IPR053144">
    <property type="entry name" value="Acetyltransferase_Butenolide"/>
</dbReference>